<dbReference type="InterPro" id="IPR011990">
    <property type="entry name" value="TPR-like_helical_dom_sf"/>
</dbReference>
<gene>
    <name evidence="3" type="ORF">ACFFJP_00900</name>
</gene>
<dbReference type="Proteomes" id="UP001589813">
    <property type="component" value="Unassembled WGS sequence"/>
</dbReference>
<evidence type="ECO:0000256" key="2">
    <source>
        <dbReference type="SAM" id="SignalP"/>
    </source>
</evidence>
<keyword evidence="1" id="KW-0812">Transmembrane</keyword>
<dbReference type="Gene3D" id="1.25.40.10">
    <property type="entry name" value="Tetratricopeptide repeat domain"/>
    <property type="match status" value="1"/>
</dbReference>
<dbReference type="EMBL" id="JBHLXP010000001">
    <property type="protein sequence ID" value="MFC0046842.1"/>
    <property type="molecule type" value="Genomic_DNA"/>
</dbReference>
<keyword evidence="4" id="KW-1185">Reference proteome</keyword>
<keyword evidence="1" id="KW-1133">Transmembrane helix</keyword>
<evidence type="ECO:0000256" key="1">
    <source>
        <dbReference type="SAM" id="Phobius"/>
    </source>
</evidence>
<accession>A0ABV6B7P8</accession>
<sequence length="440" mass="48681">MKNRWIGYCVALLSVSASAQEYPRELTFSTGEQQIWQLTMQRPVAAREQVASALNALGISAPAVQALWWAQRCRFALQAGDKAALDSARVMLKQLEARSSSEFAGSAAGYKCQQLSKFNAGESMDTRQLSFLAYHSLTERDAPALHAWIGLDYARDALAAGFADSAASAVALVLSIARDNLLPQLEADSLAVQAEVQTVLGQYPEALRSIHKALALQTDASQQQPLQLIQAGILLAMGRLQQAQALYQTLWQQRSVPAGLALLALHLQQSHIDLALPLSRQLQQMAAQSGDREWIAISGLRHAMTLLVQGQFAEAQAQFDDASGWLSQHRLALYLPEQQRWVQLLAQQGQQQAAFDALQQSLRLQRQFDAEQHQTQAQLSSTLSIAEQRSRELKLVDLQQQLNTSRAELAASGQQLWLLTGLCAGLALLLMFLLWRRFYR</sequence>
<dbReference type="SUPFAM" id="SSF48452">
    <property type="entry name" value="TPR-like"/>
    <property type="match status" value="1"/>
</dbReference>
<protein>
    <recommendedName>
        <fullName evidence="5">Tetratricopeptide repeat protein</fullName>
    </recommendedName>
</protein>
<name>A0ABV6B7P8_9GAMM</name>
<evidence type="ECO:0008006" key="5">
    <source>
        <dbReference type="Google" id="ProtNLM"/>
    </source>
</evidence>
<keyword evidence="2" id="KW-0732">Signal</keyword>
<reference evidence="3 4" key="1">
    <citation type="submission" date="2024-09" db="EMBL/GenBank/DDBJ databases">
        <authorList>
            <person name="Sun Q."/>
            <person name="Mori K."/>
        </authorList>
    </citation>
    <scope>NUCLEOTIDE SEQUENCE [LARGE SCALE GENOMIC DNA]</scope>
    <source>
        <strain evidence="3 4">KCTC 23315</strain>
    </source>
</reference>
<proteinExistence type="predicted"/>
<organism evidence="3 4">
    <name type="scientific">Rheinheimera tilapiae</name>
    <dbReference type="NCBI Taxonomy" id="875043"/>
    <lineage>
        <taxon>Bacteria</taxon>
        <taxon>Pseudomonadati</taxon>
        <taxon>Pseudomonadota</taxon>
        <taxon>Gammaproteobacteria</taxon>
        <taxon>Chromatiales</taxon>
        <taxon>Chromatiaceae</taxon>
        <taxon>Rheinheimera</taxon>
    </lineage>
</organism>
<feature type="signal peptide" evidence="2">
    <location>
        <begin position="1"/>
        <end position="19"/>
    </location>
</feature>
<feature type="chain" id="PRO_5045729954" description="Tetratricopeptide repeat protein" evidence="2">
    <location>
        <begin position="20"/>
        <end position="440"/>
    </location>
</feature>
<evidence type="ECO:0000313" key="4">
    <source>
        <dbReference type="Proteomes" id="UP001589813"/>
    </source>
</evidence>
<feature type="transmembrane region" description="Helical" evidence="1">
    <location>
        <begin position="416"/>
        <end position="435"/>
    </location>
</feature>
<dbReference type="RefSeq" id="WP_377239453.1">
    <property type="nucleotide sequence ID" value="NZ_JBHLXP010000001.1"/>
</dbReference>
<keyword evidence="1" id="KW-0472">Membrane</keyword>
<comment type="caution">
    <text evidence="3">The sequence shown here is derived from an EMBL/GenBank/DDBJ whole genome shotgun (WGS) entry which is preliminary data.</text>
</comment>
<evidence type="ECO:0000313" key="3">
    <source>
        <dbReference type="EMBL" id="MFC0046842.1"/>
    </source>
</evidence>